<dbReference type="PANTHER" id="PTHR11805">
    <property type="entry name" value="CYSTEINE-RICH PDZ-BINDING PROTEIN"/>
    <property type="match status" value="1"/>
</dbReference>
<gene>
    <name evidence="9" type="ORF">C3L33_15410</name>
</gene>
<dbReference type="Pfam" id="PF10235">
    <property type="entry name" value="Cript"/>
    <property type="match status" value="1"/>
</dbReference>
<keyword evidence="5" id="KW-0507">mRNA processing</keyword>
<keyword evidence="10" id="KW-1185">Reference proteome</keyword>
<dbReference type="GO" id="GO:0005681">
    <property type="term" value="C:spliceosomal complex"/>
    <property type="evidence" value="ECO:0007669"/>
    <property type="project" value="UniProtKB-KW"/>
</dbReference>
<dbReference type="GO" id="GO:0005737">
    <property type="term" value="C:cytoplasm"/>
    <property type="evidence" value="ECO:0007669"/>
    <property type="project" value="UniProtKB-SubCell"/>
</dbReference>
<evidence type="ECO:0000256" key="8">
    <source>
        <dbReference type="ARBA" id="ARBA00032518"/>
    </source>
</evidence>
<name>A0A6A4LBH5_9ERIC</name>
<sequence>MGVLLINLRLIVAGEKKLGKVIVPDKWKEGASNTTEGGGRKINENKLLSKKNSDSEIDCFADGLLMELPSASSASSKYTKMASTVTLVLTLKAYVQCAVSKCWTPSFTNKAMYDMEKITLFYFSLVLLLGKCLCRIFGLYANVVELIIGINTNHFVMYLNGDSIYL</sequence>
<accession>A0A6A4LBH5</accession>
<dbReference type="Proteomes" id="UP000428333">
    <property type="component" value="Linkage Group LG09"/>
</dbReference>
<evidence type="ECO:0000256" key="2">
    <source>
        <dbReference type="ARBA" id="ARBA00009021"/>
    </source>
</evidence>
<keyword evidence="6" id="KW-0747">Spliceosome</keyword>
<protein>
    <recommendedName>
        <fullName evidence="3">Cysteine-rich PDZ-binding protein</fullName>
    </recommendedName>
    <alternativeName>
        <fullName evidence="8">Cysteine-rich interactor of PDZ three</fullName>
    </alternativeName>
</protein>
<proteinExistence type="inferred from homology"/>
<evidence type="ECO:0000313" key="10">
    <source>
        <dbReference type="Proteomes" id="UP000428333"/>
    </source>
</evidence>
<dbReference type="GO" id="GO:0031122">
    <property type="term" value="P:cytoplasmic microtubule organization"/>
    <property type="evidence" value="ECO:0007669"/>
    <property type="project" value="TreeGrafter"/>
</dbReference>
<dbReference type="GO" id="GO:0006397">
    <property type="term" value="P:mRNA processing"/>
    <property type="evidence" value="ECO:0007669"/>
    <property type="project" value="UniProtKB-KW"/>
</dbReference>
<keyword evidence="4" id="KW-0963">Cytoplasm</keyword>
<evidence type="ECO:0000256" key="7">
    <source>
        <dbReference type="ARBA" id="ARBA00023187"/>
    </source>
</evidence>
<dbReference type="OrthoDB" id="147332at2759"/>
<evidence type="ECO:0000256" key="6">
    <source>
        <dbReference type="ARBA" id="ARBA00022728"/>
    </source>
</evidence>
<dbReference type="GO" id="GO:0008017">
    <property type="term" value="F:microtubule binding"/>
    <property type="evidence" value="ECO:0007669"/>
    <property type="project" value="TreeGrafter"/>
</dbReference>
<reference evidence="9 10" key="1">
    <citation type="journal article" date="2019" name="Genome Biol. Evol.">
        <title>The Rhododendron genome and chromosomal organization provide insight into shared whole-genome duplications across the heath family (Ericaceae).</title>
        <authorList>
            <person name="Soza V.L."/>
            <person name="Lindsley D."/>
            <person name="Waalkes A."/>
            <person name="Ramage E."/>
            <person name="Patwardhan R.P."/>
            <person name="Burton J.N."/>
            <person name="Adey A."/>
            <person name="Kumar A."/>
            <person name="Qiu R."/>
            <person name="Shendure J."/>
            <person name="Hall B."/>
        </authorList>
    </citation>
    <scope>NUCLEOTIDE SEQUENCE [LARGE SCALE GENOMIC DNA]</scope>
    <source>
        <strain evidence="9">RSF 1966-606</strain>
    </source>
</reference>
<organism evidence="9 10">
    <name type="scientific">Rhododendron williamsianum</name>
    <dbReference type="NCBI Taxonomy" id="262921"/>
    <lineage>
        <taxon>Eukaryota</taxon>
        <taxon>Viridiplantae</taxon>
        <taxon>Streptophyta</taxon>
        <taxon>Embryophyta</taxon>
        <taxon>Tracheophyta</taxon>
        <taxon>Spermatophyta</taxon>
        <taxon>Magnoliopsida</taxon>
        <taxon>eudicotyledons</taxon>
        <taxon>Gunneridae</taxon>
        <taxon>Pentapetalae</taxon>
        <taxon>asterids</taxon>
        <taxon>Ericales</taxon>
        <taxon>Ericaceae</taxon>
        <taxon>Ericoideae</taxon>
        <taxon>Rhodoreae</taxon>
        <taxon>Rhododendron</taxon>
    </lineage>
</organism>
<comment type="similarity">
    <text evidence="2">Belongs to the CRIPT family.</text>
</comment>
<dbReference type="GO" id="GO:0008380">
    <property type="term" value="P:RNA splicing"/>
    <property type="evidence" value="ECO:0007669"/>
    <property type="project" value="UniProtKB-KW"/>
</dbReference>
<evidence type="ECO:0000256" key="5">
    <source>
        <dbReference type="ARBA" id="ARBA00022664"/>
    </source>
</evidence>
<comment type="caution">
    <text evidence="9">The sequence shown here is derived from an EMBL/GenBank/DDBJ whole genome shotgun (WGS) entry which is preliminary data.</text>
</comment>
<evidence type="ECO:0000256" key="3">
    <source>
        <dbReference type="ARBA" id="ARBA00018615"/>
    </source>
</evidence>
<evidence type="ECO:0000256" key="4">
    <source>
        <dbReference type="ARBA" id="ARBA00022490"/>
    </source>
</evidence>
<dbReference type="EMBL" id="QEFC01002357">
    <property type="protein sequence ID" value="KAE9452689.1"/>
    <property type="molecule type" value="Genomic_DNA"/>
</dbReference>
<feature type="non-terminal residue" evidence="9">
    <location>
        <position position="1"/>
    </location>
</feature>
<dbReference type="AlphaFoldDB" id="A0A6A4LBH5"/>
<dbReference type="InterPro" id="IPR019367">
    <property type="entry name" value="PDZ-binding_CRIPT"/>
</dbReference>
<evidence type="ECO:0000256" key="1">
    <source>
        <dbReference type="ARBA" id="ARBA00004496"/>
    </source>
</evidence>
<comment type="subcellular location">
    <subcellularLocation>
        <location evidence="1">Cytoplasm</location>
    </subcellularLocation>
</comment>
<dbReference type="PANTHER" id="PTHR11805:SF1">
    <property type="entry name" value="CYSTEINE-RICH PDZ-BINDING PROTEIN"/>
    <property type="match status" value="1"/>
</dbReference>
<keyword evidence="7" id="KW-0508">mRNA splicing</keyword>
<evidence type="ECO:0000313" key="9">
    <source>
        <dbReference type="EMBL" id="KAE9452689.1"/>
    </source>
</evidence>